<dbReference type="AlphaFoldDB" id="A0A9N9BMQ8"/>
<feature type="region of interest" description="Disordered" evidence="1">
    <location>
        <begin position="86"/>
        <end position="107"/>
    </location>
</feature>
<comment type="caution">
    <text evidence="2">The sequence shown here is derived from an EMBL/GenBank/DDBJ whole genome shotgun (WGS) entry which is preliminary data.</text>
</comment>
<sequence length="119" mass="12903">NSRHTILTDTTENDIGIRDKRYGKLCELKEKLDPVKLAAVLAEGADVDLPALKNISHGGGATLNNGELSRKFITGPVVESKIINTRGNTDRPLEGLGPSDRNRGTLSNITNRRVNNVNT</sequence>
<reference evidence="2" key="1">
    <citation type="submission" date="2021-06" db="EMBL/GenBank/DDBJ databases">
        <authorList>
            <person name="Kallberg Y."/>
            <person name="Tangrot J."/>
            <person name="Rosling A."/>
        </authorList>
    </citation>
    <scope>NUCLEOTIDE SEQUENCE</scope>
    <source>
        <strain evidence="2">IN212</strain>
    </source>
</reference>
<feature type="non-terminal residue" evidence="2">
    <location>
        <position position="1"/>
    </location>
</feature>
<evidence type="ECO:0000256" key="1">
    <source>
        <dbReference type="SAM" id="MobiDB-lite"/>
    </source>
</evidence>
<keyword evidence="3" id="KW-1185">Reference proteome</keyword>
<gene>
    <name evidence="2" type="ORF">RFULGI_LOCUS5381</name>
</gene>
<accession>A0A9N9BMQ8</accession>
<proteinExistence type="predicted"/>
<protein>
    <submittedName>
        <fullName evidence="2">14044_t:CDS:1</fullName>
    </submittedName>
</protein>
<dbReference type="EMBL" id="CAJVPZ010006061">
    <property type="protein sequence ID" value="CAG8569090.1"/>
    <property type="molecule type" value="Genomic_DNA"/>
</dbReference>
<evidence type="ECO:0000313" key="2">
    <source>
        <dbReference type="EMBL" id="CAG8569090.1"/>
    </source>
</evidence>
<organism evidence="2 3">
    <name type="scientific">Racocetra fulgida</name>
    <dbReference type="NCBI Taxonomy" id="60492"/>
    <lineage>
        <taxon>Eukaryota</taxon>
        <taxon>Fungi</taxon>
        <taxon>Fungi incertae sedis</taxon>
        <taxon>Mucoromycota</taxon>
        <taxon>Glomeromycotina</taxon>
        <taxon>Glomeromycetes</taxon>
        <taxon>Diversisporales</taxon>
        <taxon>Gigasporaceae</taxon>
        <taxon>Racocetra</taxon>
    </lineage>
</organism>
<name>A0A9N9BMQ8_9GLOM</name>
<evidence type="ECO:0000313" key="3">
    <source>
        <dbReference type="Proteomes" id="UP000789396"/>
    </source>
</evidence>
<dbReference type="Proteomes" id="UP000789396">
    <property type="component" value="Unassembled WGS sequence"/>
</dbReference>